<gene>
    <name evidence="8" type="ORF">GSONMT00033953001</name>
</gene>
<reference evidence="8" key="2">
    <citation type="submission" date="2014-03" db="EMBL/GenBank/DDBJ databases">
        <authorList>
            <person name="Genoscope - CEA"/>
        </authorList>
    </citation>
    <scope>NUCLEOTIDE SEQUENCE</scope>
</reference>
<dbReference type="PROSITE" id="PS50082">
    <property type="entry name" value="WD_REPEATS_2"/>
    <property type="match status" value="1"/>
</dbReference>
<dbReference type="AlphaFoldDB" id="A0A060ZBB0"/>
<evidence type="ECO:0000256" key="6">
    <source>
        <dbReference type="PROSITE-ProRule" id="PRU00221"/>
    </source>
</evidence>
<keyword evidence="2 6" id="KW-0853">WD repeat</keyword>
<sequence>PSLPPSLPLPPSLLFHSFYFSLSFAQCVSVHGLEGLGLADIRILVRLMCLAAAGRVHTSVDQQGVAGGGRGCGGATESSSSAFLSFLSSAIGSLVSHSPTAYRELVDICTQDLMAAATGMNLGAISDPAQRVRLTSTLKRAPQQDVTPLTPPTFLVTQSLVSLLTEKGIRFRYSPERTVTEQHESKGPEAGSPSAAVPPPQVGARVGPLELANALAACALSARLTSKHRQWAAQQLVQALAASERERDNPIRPQTYSDMAGDLRKCPLKKLEGHHGRVTSCTWNNEQGLLATGAQDGTVRLWDVNQNTADLQCTHSCSISDDRRGSEAAGGAHLVSPVYWSSGGTLLAAFQNKIINIWTVNGAQGHVEAQPSWVTALSWVQTSSPFPTQGGIAGKDSQPESLLVGRLDGSLCWLQVTEDFSIESTELTRCHRKESPQCVAWHSVDKPFAVGYPDGKILLATAESYETEQPLLLSAFPVSQHRLLHPCKCVVVYRPLFNQLGRVVTIVINTLLPCPKVERGLMTLSFHLHYMGFGI</sequence>
<feature type="region of interest" description="Disordered" evidence="7">
    <location>
        <begin position="176"/>
        <end position="198"/>
    </location>
</feature>
<dbReference type="Proteomes" id="UP000193380">
    <property type="component" value="Unassembled WGS sequence"/>
</dbReference>
<reference evidence="8" key="1">
    <citation type="journal article" date="2014" name="Nat. Commun.">
        <title>The rainbow trout genome provides novel insights into evolution after whole-genome duplication in vertebrates.</title>
        <authorList>
            <person name="Berthelot C."/>
            <person name="Brunet F."/>
            <person name="Chalopin D."/>
            <person name="Juanchich A."/>
            <person name="Bernard M."/>
            <person name="Noel B."/>
            <person name="Bento P."/>
            <person name="Da Silva C."/>
            <person name="Labadie K."/>
            <person name="Alberti A."/>
            <person name="Aury J.M."/>
            <person name="Louis A."/>
            <person name="Dehais P."/>
            <person name="Bardou P."/>
            <person name="Montfort J."/>
            <person name="Klopp C."/>
            <person name="Cabau C."/>
            <person name="Gaspin C."/>
            <person name="Thorgaard G.H."/>
            <person name="Boussaha M."/>
            <person name="Quillet E."/>
            <person name="Guyomard R."/>
            <person name="Galiana D."/>
            <person name="Bobe J."/>
            <person name="Volff J.N."/>
            <person name="Genet C."/>
            <person name="Wincker P."/>
            <person name="Jaillon O."/>
            <person name="Roest Crollius H."/>
            <person name="Guiguen Y."/>
        </authorList>
    </citation>
    <scope>NUCLEOTIDE SEQUENCE [LARGE SCALE GENOMIC DNA]</scope>
</reference>
<dbReference type="InterPro" id="IPR001680">
    <property type="entry name" value="WD40_rpt"/>
</dbReference>
<protein>
    <submittedName>
        <fullName evidence="8">Uncharacterized protein</fullName>
    </submittedName>
</protein>
<dbReference type="EMBL" id="FR942273">
    <property type="protein sequence ID" value="CDQ98994.1"/>
    <property type="molecule type" value="Genomic_DNA"/>
</dbReference>
<feature type="compositionally biased region" description="Basic and acidic residues" evidence="7">
    <location>
        <begin position="176"/>
        <end position="187"/>
    </location>
</feature>
<dbReference type="PROSITE" id="PS50294">
    <property type="entry name" value="WD_REPEATS_REGION"/>
    <property type="match status" value="1"/>
</dbReference>
<dbReference type="GO" id="GO:0000118">
    <property type="term" value="C:histone deacetylase complex"/>
    <property type="evidence" value="ECO:0007669"/>
    <property type="project" value="TreeGrafter"/>
</dbReference>
<comment type="subcellular location">
    <subcellularLocation>
        <location evidence="1">Nucleus</location>
    </subcellularLocation>
</comment>
<keyword evidence="4" id="KW-0539">Nucleus</keyword>
<dbReference type="InterPro" id="IPR036322">
    <property type="entry name" value="WD40_repeat_dom_sf"/>
</dbReference>
<dbReference type="SMART" id="SM00320">
    <property type="entry name" value="WD40"/>
    <property type="match status" value="2"/>
</dbReference>
<evidence type="ECO:0000313" key="9">
    <source>
        <dbReference type="Proteomes" id="UP000193380"/>
    </source>
</evidence>
<evidence type="ECO:0000256" key="2">
    <source>
        <dbReference type="ARBA" id="ARBA00022574"/>
    </source>
</evidence>
<dbReference type="STRING" id="8022.A0A060ZBB0"/>
<accession>A0A060ZBB0</accession>
<feature type="repeat" description="WD" evidence="6">
    <location>
        <begin position="271"/>
        <end position="312"/>
    </location>
</feature>
<organism evidence="8 9">
    <name type="scientific">Oncorhynchus mykiss</name>
    <name type="common">Rainbow trout</name>
    <name type="synonym">Salmo gairdneri</name>
    <dbReference type="NCBI Taxonomy" id="8022"/>
    <lineage>
        <taxon>Eukaryota</taxon>
        <taxon>Metazoa</taxon>
        <taxon>Chordata</taxon>
        <taxon>Craniata</taxon>
        <taxon>Vertebrata</taxon>
        <taxon>Euteleostomi</taxon>
        <taxon>Actinopterygii</taxon>
        <taxon>Neopterygii</taxon>
        <taxon>Teleostei</taxon>
        <taxon>Protacanthopterygii</taxon>
        <taxon>Salmoniformes</taxon>
        <taxon>Salmonidae</taxon>
        <taxon>Salmoninae</taxon>
        <taxon>Oncorhynchus</taxon>
    </lineage>
</organism>
<evidence type="ECO:0000256" key="3">
    <source>
        <dbReference type="ARBA" id="ARBA00022737"/>
    </source>
</evidence>
<dbReference type="PANTHER" id="PTHR22846:SF2">
    <property type="entry name" value="F-BOX-LIKE_WD REPEAT-CONTAINING PROTEIN EBI"/>
    <property type="match status" value="1"/>
</dbReference>
<evidence type="ECO:0000256" key="4">
    <source>
        <dbReference type="ARBA" id="ARBA00023242"/>
    </source>
</evidence>
<keyword evidence="3" id="KW-0677">Repeat</keyword>
<dbReference type="PANTHER" id="PTHR22846">
    <property type="entry name" value="WD40 REPEAT PROTEIN"/>
    <property type="match status" value="1"/>
</dbReference>
<evidence type="ECO:0000256" key="1">
    <source>
        <dbReference type="ARBA" id="ARBA00004123"/>
    </source>
</evidence>
<dbReference type="PaxDb" id="8022-A0A060ZBB0"/>
<dbReference type="InterPro" id="IPR019775">
    <property type="entry name" value="WD40_repeat_CS"/>
</dbReference>
<evidence type="ECO:0000256" key="5">
    <source>
        <dbReference type="ARBA" id="ARBA00025741"/>
    </source>
</evidence>
<evidence type="ECO:0000256" key="7">
    <source>
        <dbReference type="SAM" id="MobiDB-lite"/>
    </source>
</evidence>
<evidence type="ECO:0000313" key="8">
    <source>
        <dbReference type="EMBL" id="CDQ98994.1"/>
    </source>
</evidence>
<dbReference type="Pfam" id="PF00400">
    <property type="entry name" value="WD40"/>
    <property type="match status" value="1"/>
</dbReference>
<dbReference type="GO" id="GO:0003714">
    <property type="term" value="F:transcription corepressor activity"/>
    <property type="evidence" value="ECO:0007669"/>
    <property type="project" value="InterPro"/>
</dbReference>
<dbReference type="GO" id="GO:0006357">
    <property type="term" value="P:regulation of transcription by RNA polymerase II"/>
    <property type="evidence" value="ECO:0007669"/>
    <property type="project" value="TreeGrafter"/>
</dbReference>
<feature type="non-terminal residue" evidence="8">
    <location>
        <position position="1"/>
    </location>
</feature>
<dbReference type="InterPro" id="IPR045183">
    <property type="entry name" value="Ebi-like"/>
</dbReference>
<proteinExistence type="inferred from homology"/>
<dbReference type="Gene3D" id="2.130.10.10">
    <property type="entry name" value="YVTN repeat-like/Quinoprotein amine dehydrogenase"/>
    <property type="match status" value="1"/>
</dbReference>
<dbReference type="SUPFAM" id="SSF50978">
    <property type="entry name" value="WD40 repeat-like"/>
    <property type="match status" value="1"/>
</dbReference>
<comment type="similarity">
    <text evidence="5">Belongs to the WD repeat EBI family.</text>
</comment>
<dbReference type="PROSITE" id="PS00678">
    <property type="entry name" value="WD_REPEATS_1"/>
    <property type="match status" value="1"/>
</dbReference>
<name>A0A060ZBB0_ONCMY</name>
<dbReference type="InterPro" id="IPR015943">
    <property type="entry name" value="WD40/YVTN_repeat-like_dom_sf"/>
</dbReference>